<comment type="function">
    <text evidence="6">Also exhibits azoreductase activity. Catalyzes the reductive cleavage of the azo bond in aromatic azo compounds to the corresponding amines.</text>
</comment>
<dbReference type="GO" id="GO:0016652">
    <property type="term" value="F:oxidoreductase activity, acting on NAD(P)H as acceptor"/>
    <property type="evidence" value="ECO:0007669"/>
    <property type="project" value="UniProtKB-UniRule"/>
</dbReference>
<keyword evidence="2 6" id="KW-0288">FMN</keyword>
<dbReference type="EMBL" id="JACHFD010000019">
    <property type="protein sequence ID" value="MBB5353017.1"/>
    <property type="molecule type" value="Genomic_DNA"/>
</dbReference>
<evidence type="ECO:0000256" key="5">
    <source>
        <dbReference type="ARBA" id="ARBA00048542"/>
    </source>
</evidence>
<gene>
    <name evidence="6" type="primary">azoR</name>
    <name evidence="8" type="ORF">HNR46_003270</name>
</gene>
<feature type="binding site" evidence="6">
    <location>
        <begin position="15"/>
        <end position="17"/>
    </location>
    <ligand>
        <name>FMN</name>
        <dbReference type="ChEBI" id="CHEBI:58210"/>
    </ligand>
</feature>
<dbReference type="GO" id="GO:0010181">
    <property type="term" value="F:FMN binding"/>
    <property type="evidence" value="ECO:0007669"/>
    <property type="project" value="UniProtKB-UniRule"/>
</dbReference>
<dbReference type="GO" id="GO:0016655">
    <property type="term" value="F:oxidoreductase activity, acting on NAD(P)H, quinone or similar compound as acceptor"/>
    <property type="evidence" value="ECO:0007669"/>
    <property type="project" value="InterPro"/>
</dbReference>
<feature type="binding site" evidence="6">
    <location>
        <begin position="87"/>
        <end position="90"/>
    </location>
    <ligand>
        <name>FMN</name>
        <dbReference type="ChEBI" id="CHEBI:58210"/>
    </ligand>
</feature>
<dbReference type="InterPro" id="IPR023048">
    <property type="entry name" value="NADH:quinone_OxRdtase_FMN_depd"/>
</dbReference>
<dbReference type="Proteomes" id="UP000557717">
    <property type="component" value="Unassembled WGS sequence"/>
</dbReference>
<comment type="catalytic activity">
    <reaction evidence="6">
        <text>2 a quinone + NADH + H(+) = 2 a 1,4-benzosemiquinone + NAD(+)</text>
        <dbReference type="Rhea" id="RHEA:65952"/>
        <dbReference type="ChEBI" id="CHEBI:15378"/>
        <dbReference type="ChEBI" id="CHEBI:57540"/>
        <dbReference type="ChEBI" id="CHEBI:57945"/>
        <dbReference type="ChEBI" id="CHEBI:132124"/>
        <dbReference type="ChEBI" id="CHEBI:134225"/>
    </reaction>
</comment>
<dbReference type="EC" id="1.7.1.17" evidence="6"/>
<dbReference type="InterPro" id="IPR003680">
    <property type="entry name" value="Flavodoxin_fold"/>
</dbReference>
<dbReference type="RefSeq" id="WP_184020526.1">
    <property type="nucleotide sequence ID" value="NZ_JACHFD010000019.1"/>
</dbReference>
<feature type="domain" description="Flavodoxin-like fold" evidence="7">
    <location>
        <begin position="1"/>
        <end position="190"/>
    </location>
</feature>
<accession>A0A840V3Z1</accession>
<evidence type="ECO:0000256" key="4">
    <source>
        <dbReference type="ARBA" id="ARBA00023027"/>
    </source>
</evidence>
<keyword evidence="4 6" id="KW-0520">NAD</keyword>
<evidence type="ECO:0000313" key="8">
    <source>
        <dbReference type="EMBL" id="MBB5353017.1"/>
    </source>
</evidence>
<evidence type="ECO:0000256" key="2">
    <source>
        <dbReference type="ARBA" id="ARBA00022643"/>
    </source>
</evidence>
<proteinExistence type="inferred from homology"/>
<comment type="function">
    <text evidence="6">Quinone reductase that provides resistance to thiol-specific stress caused by electrophilic quinones.</text>
</comment>
<evidence type="ECO:0000259" key="7">
    <source>
        <dbReference type="Pfam" id="PF02525"/>
    </source>
</evidence>
<evidence type="ECO:0000256" key="1">
    <source>
        <dbReference type="ARBA" id="ARBA00022630"/>
    </source>
</evidence>
<dbReference type="InterPro" id="IPR029039">
    <property type="entry name" value="Flavoprotein-like_sf"/>
</dbReference>
<dbReference type="AlphaFoldDB" id="A0A840V3Z1"/>
<dbReference type="InterPro" id="IPR050104">
    <property type="entry name" value="FMN-dep_NADH:Q_OxRdtase_AzoR1"/>
</dbReference>
<name>A0A840V3Z1_9BACT</name>
<dbReference type="EC" id="1.6.5.-" evidence="6"/>
<comment type="cofactor">
    <cofactor evidence="6">
        <name>FMN</name>
        <dbReference type="ChEBI" id="CHEBI:58210"/>
    </cofactor>
    <text evidence="6">Binds 1 FMN per subunit.</text>
</comment>
<protein>
    <recommendedName>
        <fullName evidence="6">FMN dependent NADH:quinone oxidoreductase</fullName>
        <ecNumber evidence="6">1.6.5.-</ecNumber>
    </recommendedName>
    <alternativeName>
        <fullName evidence="6">Azo-dye reductase</fullName>
    </alternativeName>
    <alternativeName>
        <fullName evidence="6">FMN-dependent NADH-azo compound oxidoreductase</fullName>
    </alternativeName>
    <alternativeName>
        <fullName evidence="6">FMN-dependent NADH-azoreductase</fullName>
        <ecNumber evidence="6">1.7.1.17</ecNumber>
    </alternativeName>
</protein>
<feature type="binding site" evidence="6">
    <location>
        <begin position="131"/>
        <end position="134"/>
    </location>
    <ligand>
        <name>FMN</name>
        <dbReference type="ChEBI" id="CHEBI:58210"/>
    </ligand>
</feature>
<sequence length="193" mass="20659">MKLLHLDSSILGTGSVSRALTAEVVEAQRKLHPDLQVTYRDLAADPLQHLSGTHLMAPESEGLDTATGAAVLEELFATDLIVLGAPMYNFSIPSQLKAWIDRIAVAGKTFHYTENGPEGLVKGKKLFLISSRGGAYEGTPLAALDHQEAYLKTVLGFIGITDIEVIRAENVARSELREPSIAAAKQAIAQLAA</sequence>
<dbReference type="SUPFAM" id="SSF52218">
    <property type="entry name" value="Flavoproteins"/>
    <property type="match status" value="1"/>
</dbReference>
<keyword evidence="9" id="KW-1185">Reference proteome</keyword>
<keyword evidence="3 6" id="KW-0560">Oxidoreductase</keyword>
<organism evidence="8 9">
    <name type="scientific">Haloferula luteola</name>
    <dbReference type="NCBI Taxonomy" id="595692"/>
    <lineage>
        <taxon>Bacteria</taxon>
        <taxon>Pseudomonadati</taxon>
        <taxon>Verrucomicrobiota</taxon>
        <taxon>Verrucomicrobiia</taxon>
        <taxon>Verrucomicrobiales</taxon>
        <taxon>Verrucomicrobiaceae</taxon>
        <taxon>Haloferula</taxon>
    </lineage>
</organism>
<keyword evidence="1 6" id="KW-0285">Flavoprotein</keyword>
<dbReference type="PANTHER" id="PTHR43741">
    <property type="entry name" value="FMN-DEPENDENT NADH-AZOREDUCTASE 1"/>
    <property type="match status" value="1"/>
</dbReference>
<dbReference type="PANTHER" id="PTHR43741:SF4">
    <property type="entry name" value="FMN-DEPENDENT NADH:QUINONE OXIDOREDUCTASE"/>
    <property type="match status" value="1"/>
</dbReference>
<evidence type="ECO:0000313" key="9">
    <source>
        <dbReference type="Proteomes" id="UP000557717"/>
    </source>
</evidence>
<dbReference type="HAMAP" id="MF_01216">
    <property type="entry name" value="Azoreductase_type1"/>
    <property type="match status" value="1"/>
</dbReference>
<dbReference type="Pfam" id="PF02525">
    <property type="entry name" value="Flavodoxin_2"/>
    <property type="match status" value="1"/>
</dbReference>
<reference evidence="8 9" key="1">
    <citation type="submission" date="2020-08" db="EMBL/GenBank/DDBJ databases">
        <title>Genomic Encyclopedia of Type Strains, Phase IV (KMG-IV): sequencing the most valuable type-strain genomes for metagenomic binning, comparative biology and taxonomic classification.</title>
        <authorList>
            <person name="Goeker M."/>
        </authorList>
    </citation>
    <scope>NUCLEOTIDE SEQUENCE [LARGE SCALE GENOMIC DNA]</scope>
    <source>
        <strain evidence="8 9">YC6886</strain>
    </source>
</reference>
<dbReference type="GO" id="GO:0009055">
    <property type="term" value="F:electron transfer activity"/>
    <property type="evidence" value="ECO:0007669"/>
    <property type="project" value="UniProtKB-UniRule"/>
</dbReference>
<evidence type="ECO:0000256" key="3">
    <source>
        <dbReference type="ARBA" id="ARBA00023002"/>
    </source>
</evidence>
<comment type="similarity">
    <text evidence="6">Belongs to the azoreductase type 1 family.</text>
</comment>
<comment type="caution">
    <text evidence="8">The sequence shown here is derived from an EMBL/GenBank/DDBJ whole genome shotgun (WGS) entry which is preliminary data.</text>
</comment>
<feature type="binding site" evidence="6">
    <location>
        <position position="9"/>
    </location>
    <ligand>
        <name>FMN</name>
        <dbReference type="ChEBI" id="CHEBI:58210"/>
    </ligand>
</feature>
<comment type="catalytic activity">
    <reaction evidence="5">
        <text>N,N-dimethyl-1,4-phenylenediamine + anthranilate + 2 NAD(+) = 2-(4-dimethylaminophenyl)diazenylbenzoate + 2 NADH + 2 H(+)</text>
        <dbReference type="Rhea" id="RHEA:55872"/>
        <dbReference type="ChEBI" id="CHEBI:15378"/>
        <dbReference type="ChEBI" id="CHEBI:15783"/>
        <dbReference type="ChEBI" id="CHEBI:16567"/>
        <dbReference type="ChEBI" id="CHEBI:57540"/>
        <dbReference type="ChEBI" id="CHEBI:57945"/>
        <dbReference type="ChEBI" id="CHEBI:71579"/>
        <dbReference type="EC" id="1.7.1.17"/>
    </reaction>
    <physiologicalReaction direction="right-to-left" evidence="5">
        <dbReference type="Rhea" id="RHEA:55874"/>
    </physiologicalReaction>
</comment>
<dbReference type="Gene3D" id="3.40.50.360">
    <property type="match status" value="1"/>
</dbReference>
<evidence type="ECO:0000256" key="6">
    <source>
        <dbReference type="HAMAP-Rule" id="MF_01216"/>
    </source>
</evidence>
<comment type="subunit">
    <text evidence="6">Homodimer.</text>
</comment>